<evidence type="ECO:0000256" key="4">
    <source>
        <dbReference type="ARBA" id="ARBA00022475"/>
    </source>
</evidence>
<gene>
    <name evidence="9" type="ORF">IAD12_05475</name>
</gene>
<dbReference type="InterPro" id="IPR002549">
    <property type="entry name" value="AI-2E-like"/>
</dbReference>
<evidence type="ECO:0000256" key="2">
    <source>
        <dbReference type="ARBA" id="ARBA00009773"/>
    </source>
</evidence>
<evidence type="ECO:0000256" key="5">
    <source>
        <dbReference type="ARBA" id="ARBA00022692"/>
    </source>
</evidence>
<reference evidence="9" key="2">
    <citation type="journal article" date="2021" name="PeerJ">
        <title>Extensive microbial diversity within the chicken gut microbiome revealed by metagenomics and culture.</title>
        <authorList>
            <person name="Gilroy R."/>
            <person name="Ravi A."/>
            <person name="Getino M."/>
            <person name="Pursley I."/>
            <person name="Horton D.L."/>
            <person name="Alikhan N.F."/>
            <person name="Baker D."/>
            <person name="Gharbi K."/>
            <person name="Hall N."/>
            <person name="Watson M."/>
            <person name="Adriaenssens E.M."/>
            <person name="Foster-Nyarko E."/>
            <person name="Jarju S."/>
            <person name="Secka A."/>
            <person name="Antonio M."/>
            <person name="Oren A."/>
            <person name="Chaudhuri R.R."/>
            <person name="La Ragione R."/>
            <person name="Hildebrand F."/>
            <person name="Pallen M.J."/>
        </authorList>
    </citation>
    <scope>NUCLEOTIDE SEQUENCE</scope>
    <source>
        <strain evidence="9">CHK176-22527</strain>
    </source>
</reference>
<keyword evidence="5 8" id="KW-0812">Transmembrane</keyword>
<evidence type="ECO:0000256" key="1">
    <source>
        <dbReference type="ARBA" id="ARBA00004651"/>
    </source>
</evidence>
<dbReference type="GO" id="GO:0005886">
    <property type="term" value="C:plasma membrane"/>
    <property type="evidence" value="ECO:0007669"/>
    <property type="project" value="UniProtKB-SubCell"/>
</dbReference>
<sequence length="377" mass="41221">MDKREKRVFLYIAFAIGLYAVVTHLDKVIKMFGYVGNLFTPIVAGLIIAFILNVPVSGFEKLLARLTKGRFRPKGKLIHLLSILLTAICVVLVIAVLGILVIPELAKTITNILEMIKDNGPAWIAALDRYNIDTSYLQKWMNEFNWENMISNISNYVRPLISSIASVASSTVSVAATVISGIIIAIYTLADREKIASQSKRVLYAYAKKSVADRVCYVCALIKDSYRKFLTGQCVEALILGLLIFFAFSVFNLPYAGLIGAVTSVCALIPYIGAFISCALSVILALMISPEKALICLIVYLVIQFIETQFIYPRVVGGSVGLSPLWTLAAVLIGGKLFGLIGMIFFIPLVSVVYILVSEDVGKRLKKKAEDEASGAA</sequence>
<accession>A0A9D1HDP3</accession>
<evidence type="ECO:0000256" key="8">
    <source>
        <dbReference type="SAM" id="Phobius"/>
    </source>
</evidence>
<feature type="transmembrane region" description="Helical" evidence="8">
    <location>
        <begin position="164"/>
        <end position="190"/>
    </location>
</feature>
<feature type="transmembrane region" description="Helical" evidence="8">
    <location>
        <begin position="31"/>
        <end position="56"/>
    </location>
</feature>
<evidence type="ECO:0000313" key="9">
    <source>
        <dbReference type="EMBL" id="HIT99684.1"/>
    </source>
</evidence>
<reference evidence="9" key="1">
    <citation type="submission" date="2020-10" db="EMBL/GenBank/DDBJ databases">
        <authorList>
            <person name="Gilroy R."/>
        </authorList>
    </citation>
    <scope>NUCLEOTIDE SEQUENCE</scope>
    <source>
        <strain evidence="9">CHK176-22527</strain>
    </source>
</reference>
<keyword evidence="6 8" id="KW-1133">Transmembrane helix</keyword>
<name>A0A9D1HDP3_9FIRM</name>
<evidence type="ECO:0000313" key="10">
    <source>
        <dbReference type="Proteomes" id="UP000824159"/>
    </source>
</evidence>
<dbReference type="EMBL" id="DVLX01000069">
    <property type="protein sequence ID" value="HIT99684.1"/>
    <property type="molecule type" value="Genomic_DNA"/>
</dbReference>
<feature type="transmembrane region" description="Helical" evidence="8">
    <location>
        <begin position="324"/>
        <end position="357"/>
    </location>
</feature>
<comment type="similarity">
    <text evidence="2">Belongs to the autoinducer-2 exporter (AI-2E) (TC 2.A.86) family.</text>
</comment>
<evidence type="ECO:0000256" key="3">
    <source>
        <dbReference type="ARBA" id="ARBA00022448"/>
    </source>
</evidence>
<feature type="transmembrane region" description="Helical" evidence="8">
    <location>
        <begin position="237"/>
        <end position="255"/>
    </location>
</feature>
<proteinExistence type="inferred from homology"/>
<feature type="transmembrane region" description="Helical" evidence="8">
    <location>
        <begin position="7"/>
        <end position="25"/>
    </location>
</feature>
<dbReference type="Pfam" id="PF01594">
    <property type="entry name" value="AI-2E_transport"/>
    <property type="match status" value="1"/>
</dbReference>
<dbReference type="Proteomes" id="UP000824159">
    <property type="component" value="Unassembled WGS sequence"/>
</dbReference>
<keyword evidence="7 8" id="KW-0472">Membrane</keyword>
<comment type="caution">
    <text evidence="9">The sequence shown here is derived from an EMBL/GenBank/DDBJ whole genome shotgun (WGS) entry which is preliminary data.</text>
</comment>
<comment type="subcellular location">
    <subcellularLocation>
        <location evidence="1">Cell membrane</location>
        <topology evidence="1">Multi-pass membrane protein</topology>
    </subcellularLocation>
</comment>
<keyword evidence="3" id="KW-0813">Transport</keyword>
<feature type="transmembrane region" description="Helical" evidence="8">
    <location>
        <begin position="77"/>
        <end position="102"/>
    </location>
</feature>
<organism evidence="9 10">
    <name type="scientific">Candidatus Allocopromorpha excrementavium</name>
    <dbReference type="NCBI Taxonomy" id="2840741"/>
    <lineage>
        <taxon>Bacteria</taxon>
        <taxon>Bacillati</taxon>
        <taxon>Bacillota</taxon>
        <taxon>Clostridia</taxon>
        <taxon>Eubacteriales</taxon>
        <taxon>Eubacteriaceae</taxon>
        <taxon>Eubacteriaceae incertae sedis</taxon>
        <taxon>Candidatus Allocopromorpha</taxon>
    </lineage>
</organism>
<feature type="transmembrane region" description="Helical" evidence="8">
    <location>
        <begin position="293"/>
        <end position="312"/>
    </location>
</feature>
<dbReference type="AlphaFoldDB" id="A0A9D1HDP3"/>
<dbReference type="PANTHER" id="PTHR21716">
    <property type="entry name" value="TRANSMEMBRANE PROTEIN"/>
    <property type="match status" value="1"/>
</dbReference>
<dbReference type="GO" id="GO:0055085">
    <property type="term" value="P:transmembrane transport"/>
    <property type="evidence" value="ECO:0007669"/>
    <property type="project" value="TreeGrafter"/>
</dbReference>
<evidence type="ECO:0000256" key="7">
    <source>
        <dbReference type="ARBA" id="ARBA00023136"/>
    </source>
</evidence>
<evidence type="ECO:0000256" key="6">
    <source>
        <dbReference type="ARBA" id="ARBA00022989"/>
    </source>
</evidence>
<protein>
    <submittedName>
        <fullName evidence="9">AI-2E family transporter</fullName>
    </submittedName>
</protein>
<feature type="transmembrane region" description="Helical" evidence="8">
    <location>
        <begin position="261"/>
        <end position="286"/>
    </location>
</feature>
<dbReference type="PANTHER" id="PTHR21716:SF53">
    <property type="entry name" value="PERMEASE PERM-RELATED"/>
    <property type="match status" value="1"/>
</dbReference>
<keyword evidence="4" id="KW-1003">Cell membrane</keyword>